<evidence type="ECO:0000313" key="2">
    <source>
        <dbReference type="Proteomes" id="UP001610706"/>
    </source>
</evidence>
<dbReference type="RefSeq" id="WP_019933931.1">
    <property type="nucleotide sequence ID" value="NZ_CP166302.1"/>
</dbReference>
<reference evidence="1 2" key="1">
    <citation type="submission" date="2024-08" db="EMBL/GenBank/DDBJ databases">
        <title>Oceanimonas smirnovii Genome sequencing and assembly.</title>
        <authorList>
            <person name="Tang B."/>
        </authorList>
    </citation>
    <scope>NUCLEOTIDE SEQUENCE [LARGE SCALE GENOMIC DNA]</scope>
    <source>
        <strain evidence="1 2">OS2020-119</strain>
    </source>
</reference>
<accession>A0ABW7P518</accession>
<organism evidence="1 2">
    <name type="scientific">Oceanimonas smirnovii</name>
    <dbReference type="NCBI Taxonomy" id="264574"/>
    <lineage>
        <taxon>Bacteria</taxon>
        <taxon>Pseudomonadati</taxon>
        <taxon>Pseudomonadota</taxon>
        <taxon>Gammaproteobacteria</taxon>
        <taxon>Aeromonadales</taxon>
        <taxon>Aeromonadaceae</taxon>
        <taxon>Oceanimonas</taxon>
    </lineage>
</organism>
<dbReference type="Proteomes" id="UP001610706">
    <property type="component" value="Unassembled WGS sequence"/>
</dbReference>
<name>A0ABW7P518_9GAMM</name>
<proteinExistence type="predicted"/>
<comment type="caution">
    <text evidence="1">The sequence shown here is derived from an EMBL/GenBank/DDBJ whole genome shotgun (WGS) entry which is preliminary data.</text>
</comment>
<evidence type="ECO:0000313" key="1">
    <source>
        <dbReference type="EMBL" id="MFH7566493.1"/>
    </source>
</evidence>
<gene>
    <name evidence="1" type="ORF">AB9R89_14345</name>
</gene>
<dbReference type="EMBL" id="JBGFTR010000031">
    <property type="protein sequence ID" value="MFH7566493.1"/>
    <property type="molecule type" value="Genomic_DNA"/>
</dbReference>
<keyword evidence="2" id="KW-1185">Reference proteome</keyword>
<protein>
    <recommendedName>
        <fullName evidence="3">Lipoprotein</fullName>
    </recommendedName>
</protein>
<evidence type="ECO:0008006" key="3">
    <source>
        <dbReference type="Google" id="ProtNLM"/>
    </source>
</evidence>
<sequence length="157" mass="17534">MHAFCCGTVFVLLLTGCASSQERALSRLDEVAGRVLSLPCAQPVLTYRQLENPHVPGLIDEIETVSCPGLEAQVYLSSKASRPDGMPIYLLVSKPHPALPEFLQPGSDGHGMTQHLGKPASRDHRRWQYGSVETTETVTVEWQQGLIKTLRWEWYFD</sequence>